<feature type="domain" description="Dynein regulatory complex protein 1 C-terminal" evidence="6">
    <location>
        <begin position="752"/>
        <end position="810"/>
    </location>
</feature>
<evidence type="ECO:0000313" key="7">
    <source>
        <dbReference type="EMBL" id="CAG9774072.1"/>
    </source>
</evidence>
<feature type="coiled-coil region" evidence="3">
    <location>
        <begin position="273"/>
        <end position="378"/>
    </location>
</feature>
<feature type="compositionally biased region" description="Polar residues" evidence="4">
    <location>
        <begin position="457"/>
        <end position="479"/>
    </location>
</feature>
<reference evidence="7" key="1">
    <citation type="submission" date="2022-01" db="EMBL/GenBank/DDBJ databases">
        <authorList>
            <person name="King R."/>
        </authorList>
    </citation>
    <scope>NUCLEOTIDE SEQUENCE</scope>
</reference>
<dbReference type="Proteomes" id="UP001152799">
    <property type="component" value="Chromosome 9"/>
</dbReference>
<keyword evidence="2 3" id="KW-0175">Coiled coil</keyword>
<dbReference type="Pfam" id="PF14775">
    <property type="entry name" value="NYD-SP28_assoc"/>
    <property type="match status" value="1"/>
</dbReference>
<evidence type="ECO:0000313" key="8">
    <source>
        <dbReference type="Proteomes" id="UP001152799"/>
    </source>
</evidence>
<evidence type="ECO:0000256" key="3">
    <source>
        <dbReference type="SAM" id="Coils"/>
    </source>
</evidence>
<dbReference type="OrthoDB" id="10260459at2759"/>
<dbReference type="PANTHER" id="PTHR21625:SF1">
    <property type="entry name" value="DYNEIN REGULATORY COMPLEX PROTEIN 1"/>
    <property type="match status" value="1"/>
</dbReference>
<organism evidence="7 8">
    <name type="scientific">Ceutorhynchus assimilis</name>
    <name type="common">cabbage seed weevil</name>
    <dbReference type="NCBI Taxonomy" id="467358"/>
    <lineage>
        <taxon>Eukaryota</taxon>
        <taxon>Metazoa</taxon>
        <taxon>Ecdysozoa</taxon>
        <taxon>Arthropoda</taxon>
        <taxon>Hexapoda</taxon>
        <taxon>Insecta</taxon>
        <taxon>Pterygota</taxon>
        <taxon>Neoptera</taxon>
        <taxon>Endopterygota</taxon>
        <taxon>Coleoptera</taxon>
        <taxon>Polyphaga</taxon>
        <taxon>Cucujiformia</taxon>
        <taxon>Curculionidae</taxon>
        <taxon>Ceutorhynchinae</taxon>
        <taxon>Ceutorhynchus</taxon>
    </lineage>
</organism>
<evidence type="ECO:0000259" key="6">
    <source>
        <dbReference type="Pfam" id="PF14775"/>
    </source>
</evidence>
<accession>A0A9N9MZP0</accession>
<feature type="region of interest" description="Disordered" evidence="4">
    <location>
        <begin position="656"/>
        <end position="687"/>
    </location>
</feature>
<dbReference type="InterPro" id="IPR039505">
    <property type="entry name" value="DRC1/2_N"/>
</dbReference>
<evidence type="ECO:0000256" key="4">
    <source>
        <dbReference type="SAM" id="MobiDB-lite"/>
    </source>
</evidence>
<dbReference type="Pfam" id="PF14772">
    <property type="entry name" value="NYD-SP28"/>
    <property type="match status" value="1"/>
</dbReference>
<feature type="coiled-coil region" evidence="3">
    <location>
        <begin position="785"/>
        <end position="812"/>
    </location>
</feature>
<feature type="coiled-coil region" evidence="3">
    <location>
        <begin position="160"/>
        <end position="187"/>
    </location>
</feature>
<sequence>MINSRKSLCDTHELEPQLTSTDPNERKMARRLRIERRWEAFQKSKISLEQEELKHLEPEEFHEIHMQLKQSEELLEKFLNEGEEYITNVRIANDSREVDRRENEAINRIKIFEQLDEEAQAANELFGKIAKKWTSIQRHNDPLHINEAIIEQKEKCDMLINQKDAIIAMLNVEIKNAEKQFTKDQKKQIEDVNTLSNRIEKQISFMRKAYADELDVLEKVILTEREFQMEASDKKWDELFRKRQNQEISNTNAKFDQVELFNQKMDAVRIEFQEHYRATKIKLENEIEELERELEKIKALTLLNSEKLDYNYQILKKREDENIIIKSQQKRRMNKLQDVINALRVQIHDYETTMSNKIRKLKENIKKMHKSIMDVEAKADHFAHVNDDQFHSLWEMNKNRVLKVLRKILETDRLLYEQQMGLDWESPNNYMIDKTTLPSYKNALNHVPEEYIRADTTKPSAKQPPSKSAGSSSAMTGQEESSESAFEPMDEFAIANYRRIIKHILIKISDKSGFLTEKRLKELLKDYVDEHRQLVRLDNVFQALGIQGSNYIHILFKHFQPYTYCSICQGSLTMTASKMGSRIDSVGSQISSIFSKHGDGSHLMLPEVNELIEAVCQPNHVVAAIIADLVTGKSLISVGDDLSQLSEHERIDEICGTAAEPEQYSSPKEGSSVKPSAALKTSPSATAKDPDLWTCPFRHPLIISPVYVLQALREFVASYYVQKVGLPTTKARLERQRMTISRYISEKDMKLYWEKFKLNFGIDRVQVWEALLTGLKKYHEILKDRKLISNEVLELRNENADLKRLLANYLDHHDVMPPPCAKQQNKFGK</sequence>
<feature type="domain" description="Dynein regulatory complex protein 1/2 N-terminal" evidence="5">
    <location>
        <begin position="92"/>
        <end position="192"/>
    </location>
</feature>
<dbReference type="GO" id="GO:0005858">
    <property type="term" value="C:axonemal dynein complex"/>
    <property type="evidence" value="ECO:0007669"/>
    <property type="project" value="InterPro"/>
</dbReference>
<protein>
    <recommendedName>
        <fullName evidence="9">Dynein regulatory complex protein 1</fullName>
    </recommendedName>
</protein>
<dbReference type="GO" id="GO:0070286">
    <property type="term" value="P:axonemal dynein complex assembly"/>
    <property type="evidence" value="ECO:0007669"/>
    <property type="project" value="InterPro"/>
</dbReference>
<feature type="region of interest" description="Disordered" evidence="4">
    <location>
        <begin position="454"/>
        <end position="486"/>
    </location>
</feature>
<gene>
    <name evidence="7" type="ORF">CEUTPL_LOCUS14454</name>
</gene>
<feature type="region of interest" description="Disordered" evidence="4">
    <location>
        <begin position="1"/>
        <end position="26"/>
    </location>
</feature>
<dbReference type="InterPro" id="IPR029440">
    <property type="entry name" value="DRC1_C"/>
</dbReference>
<keyword evidence="8" id="KW-1185">Reference proteome</keyword>
<dbReference type="GO" id="GO:0003352">
    <property type="term" value="P:regulation of cilium movement"/>
    <property type="evidence" value="ECO:0007669"/>
    <property type="project" value="TreeGrafter"/>
</dbReference>
<dbReference type="AlphaFoldDB" id="A0A9N9MZP0"/>
<proteinExistence type="inferred from homology"/>
<name>A0A9N9MZP0_9CUCU</name>
<evidence type="ECO:0008006" key="9">
    <source>
        <dbReference type="Google" id="ProtNLM"/>
    </source>
</evidence>
<dbReference type="PANTHER" id="PTHR21625">
    <property type="entry name" value="NYD-SP28 PROTEIN"/>
    <property type="match status" value="1"/>
</dbReference>
<evidence type="ECO:0000259" key="5">
    <source>
        <dbReference type="Pfam" id="PF14772"/>
    </source>
</evidence>
<dbReference type="GO" id="GO:0060285">
    <property type="term" value="P:cilium-dependent cell motility"/>
    <property type="evidence" value="ECO:0007669"/>
    <property type="project" value="TreeGrafter"/>
</dbReference>
<evidence type="ECO:0000256" key="1">
    <source>
        <dbReference type="ARBA" id="ARBA00009688"/>
    </source>
</evidence>
<evidence type="ECO:0000256" key="2">
    <source>
        <dbReference type="ARBA" id="ARBA00023054"/>
    </source>
</evidence>
<dbReference type="InterPro" id="IPR039750">
    <property type="entry name" value="DRC1/DRC2"/>
</dbReference>
<comment type="similarity">
    <text evidence="1">Belongs to the DRC1 family.</text>
</comment>
<dbReference type="EMBL" id="OU892285">
    <property type="protein sequence ID" value="CAG9774072.1"/>
    <property type="molecule type" value="Genomic_DNA"/>
</dbReference>